<dbReference type="Proteomes" id="UP000239663">
    <property type="component" value="Unassembled WGS sequence"/>
</dbReference>
<evidence type="ECO:0000313" key="2">
    <source>
        <dbReference type="Proteomes" id="UP000239663"/>
    </source>
</evidence>
<reference evidence="1 2" key="1">
    <citation type="submission" date="2017-12" db="EMBL/GenBank/DDBJ databases">
        <title>Taxonomic description and draft genome of Pradoshia cofamensis Gen. nov., sp. nov., a thermotolerant bacillale isolated from anterior gut of earthworm Eisenia fetida.</title>
        <authorList>
            <person name="Saha T."/>
            <person name="Chakraborty R."/>
        </authorList>
    </citation>
    <scope>NUCLEOTIDE SEQUENCE [LARGE SCALE GENOMIC DNA]</scope>
    <source>
        <strain evidence="1 2">EAG3</strain>
    </source>
</reference>
<organism evidence="1 2">
    <name type="scientific">Pradoshia eiseniae</name>
    <dbReference type="NCBI Taxonomy" id="2064768"/>
    <lineage>
        <taxon>Bacteria</taxon>
        <taxon>Bacillati</taxon>
        <taxon>Bacillota</taxon>
        <taxon>Bacilli</taxon>
        <taxon>Bacillales</taxon>
        <taxon>Bacillaceae</taxon>
        <taxon>Pradoshia</taxon>
    </lineage>
</organism>
<gene>
    <name evidence="1" type="ORF">CYL18_09345</name>
</gene>
<comment type="caution">
    <text evidence="1">The sequence shown here is derived from an EMBL/GenBank/DDBJ whole genome shotgun (WGS) entry which is preliminary data.</text>
</comment>
<proteinExistence type="predicted"/>
<sequence length="58" mass="6287">MNFQVVNEQVCVGNIHLISVSSSSAIKVGDTEIMQLFTASDTPPRALEFGPLQPIVTR</sequence>
<dbReference type="OrthoDB" id="2455313at2"/>
<name>A0A2S7N0D3_9BACI</name>
<accession>A0A2S7N0D3</accession>
<dbReference type="EMBL" id="PKOZ01000004">
    <property type="protein sequence ID" value="PQD95479.1"/>
    <property type="molecule type" value="Genomic_DNA"/>
</dbReference>
<keyword evidence="2" id="KW-1185">Reference proteome</keyword>
<dbReference type="RefSeq" id="WP_104849234.1">
    <property type="nucleotide sequence ID" value="NZ_PKOZ01000004.1"/>
</dbReference>
<dbReference type="AlphaFoldDB" id="A0A2S7N0D3"/>
<evidence type="ECO:0000313" key="1">
    <source>
        <dbReference type="EMBL" id="PQD95479.1"/>
    </source>
</evidence>
<protein>
    <submittedName>
        <fullName evidence="1">Spore gernimation protein GerPD</fullName>
    </submittedName>
</protein>